<dbReference type="InterPro" id="IPR007219">
    <property type="entry name" value="XnlR_reg_dom"/>
</dbReference>
<dbReference type="OrthoDB" id="3037908at2759"/>
<dbReference type="PROSITE" id="PS00463">
    <property type="entry name" value="ZN2_CY6_FUNGAL_1"/>
    <property type="match status" value="1"/>
</dbReference>
<keyword evidence="4" id="KW-0238">DNA-binding</keyword>
<dbReference type="CDD" id="cd00067">
    <property type="entry name" value="GAL4"/>
    <property type="match status" value="1"/>
</dbReference>
<keyword evidence="5" id="KW-0804">Transcription</keyword>
<evidence type="ECO:0000313" key="9">
    <source>
        <dbReference type="Proteomes" id="UP000054321"/>
    </source>
</evidence>
<dbReference type="Gene3D" id="4.10.240.10">
    <property type="entry name" value="Zn(2)-C6 fungal-type DNA-binding domain"/>
    <property type="match status" value="1"/>
</dbReference>
<dbReference type="GO" id="GO:0006351">
    <property type="term" value="P:DNA-templated transcription"/>
    <property type="evidence" value="ECO:0007669"/>
    <property type="project" value="InterPro"/>
</dbReference>
<dbReference type="InterPro" id="IPR036864">
    <property type="entry name" value="Zn2-C6_fun-type_DNA-bd_sf"/>
</dbReference>
<dbReference type="Pfam" id="PF00172">
    <property type="entry name" value="Zn_clus"/>
    <property type="match status" value="1"/>
</dbReference>
<gene>
    <name evidence="8" type="ORF">OIDMADRAFT_136671</name>
</gene>
<dbReference type="InParanoid" id="A0A0C3C5F8"/>
<dbReference type="InterPro" id="IPR001138">
    <property type="entry name" value="Zn2Cys6_DnaBD"/>
</dbReference>
<reference evidence="9" key="2">
    <citation type="submission" date="2015-01" db="EMBL/GenBank/DDBJ databases">
        <title>Evolutionary Origins and Diversification of the Mycorrhizal Mutualists.</title>
        <authorList>
            <consortium name="DOE Joint Genome Institute"/>
            <consortium name="Mycorrhizal Genomics Consortium"/>
            <person name="Kohler A."/>
            <person name="Kuo A."/>
            <person name="Nagy L.G."/>
            <person name="Floudas D."/>
            <person name="Copeland A."/>
            <person name="Barry K.W."/>
            <person name="Cichocki N."/>
            <person name="Veneault-Fourrey C."/>
            <person name="LaButti K."/>
            <person name="Lindquist E.A."/>
            <person name="Lipzen A."/>
            <person name="Lundell T."/>
            <person name="Morin E."/>
            <person name="Murat C."/>
            <person name="Riley R."/>
            <person name="Ohm R."/>
            <person name="Sun H."/>
            <person name="Tunlid A."/>
            <person name="Henrissat B."/>
            <person name="Grigoriev I.V."/>
            <person name="Hibbett D.S."/>
            <person name="Martin F."/>
        </authorList>
    </citation>
    <scope>NUCLEOTIDE SEQUENCE [LARGE SCALE GENOMIC DNA]</scope>
    <source>
        <strain evidence="9">Zn</strain>
    </source>
</reference>
<dbReference type="SMART" id="SM00906">
    <property type="entry name" value="Fungal_trans"/>
    <property type="match status" value="1"/>
</dbReference>
<evidence type="ECO:0000256" key="5">
    <source>
        <dbReference type="ARBA" id="ARBA00023163"/>
    </source>
</evidence>
<dbReference type="GO" id="GO:0003677">
    <property type="term" value="F:DNA binding"/>
    <property type="evidence" value="ECO:0007669"/>
    <property type="project" value="UniProtKB-KW"/>
</dbReference>
<accession>A0A0C3C5F8</accession>
<dbReference type="PANTHER" id="PTHR47338:SF3">
    <property type="entry name" value="C6 FINGER DOMAIN TRANSCRIPTION FACTOR DBAA-RELATED"/>
    <property type="match status" value="1"/>
</dbReference>
<proteinExistence type="predicted"/>
<evidence type="ECO:0000256" key="3">
    <source>
        <dbReference type="ARBA" id="ARBA00023015"/>
    </source>
</evidence>
<dbReference type="HOGENOM" id="CLU_011017_3_1_1"/>
<keyword evidence="2" id="KW-0479">Metal-binding</keyword>
<keyword evidence="9" id="KW-1185">Reference proteome</keyword>
<dbReference type="SUPFAM" id="SSF57701">
    <property type="entry name" value="Zn2/Cys6 DNA-binding domain"/>
    <property type="match status" value="1"/>
</dbReference>
<evidence type="ECO:0000256" key="6">
    <source>
        <dbReference type="ARBA" id="ARBA00023242"/>
    </source>
</evidence>
<evidence type="ECO:0000256" key="1">
    <source>
        <dbReference type="ARBA" id="ARBA00004123"/>
    </source>
</evidence>
<evidence type="ECO:0000256" key="4">
    <source>
        <dbReference type="ARBA" id="ARBA00023125"/>
    </source>
</evidence>
<dbReference type="GO" id="GO:0008270">
    <property type="term" value="F:zinc ion binding"/>
    <property type="evidence" value="ECO:0007669"/>
    <property type="project" value="InterPro"/>
</dbReference>
<protein>
    <recommendedName>
        <fullName evidence="7">Zn(2)-C6 fungal-type domain-containing protein</fullName>
    </recommendedName>
</protein>
<reference evidence="8 9" key="1">
    <citation type="submission" date="2014-04" db="EMBL/GenBank/DDBJ databases">
        <authorList>
            <consortium name="DOE Joint Genome Institute"/>
            <person name="Kuo A."/>
            <person name="Martino E."/>
            <person name="Perotto S."/>
            <person name="Kohler A."/>
            <person name="Nagy L.G."/>
            <person name="Floudas D."/>
            <person name="Copeland A."/>
            <person name="Barry K.W."/>
            <person name="Cichocki N."/>
            <person name="Veneault-Fourrey C."/>
            <person name="LaButti K."/>
            <person name="Lindquist E.A."/>
            <person name="Lipzen A."/>
            <person name="Lundell T."/>
            <person name="Morin E."/>
            <person name="Murat C."/>
            <person name="Sun H."/>
            <person name="Tunlid A."/>
            <person name="Henrissat B."/>
            <person name="Grigoriev I.V."/>
            <person name="Hibbett D.S."/>
            <person name="Martin F."/>
            <person name="Nordberg H.P."/>
            <person name="Cantor M.N."/>
            <person name="Hua S.X."/>
        </authorList>
    </citation>
    <scope>NUCLEOTIDE SEQUENCE [LARGE SCALE GENOMIC DNA]</scope>
    <source>
        <strain evidence="8 9">Zn</strain>
    </source>
</reference>
<dbReference type="GO" id="GO:0000981">
    <property type="term" value="F:DNA-binding transcription factor activity, RNA polymerase II-specific"/>
    <property type="evidence" value="ECO:0007669"/>
    <property type="project" value="InterPro"/>
</dbReference>
<keyword evidence="6" id="KW-0539">Nucleus</keyword>
<dbReference type="Pfam" id="PF04082">
    <property type="entry name" value="Fungal_trans"/>
    <property type="match status" value="1"/>
</dbReference>
<evidence type="ECO:0000259" key="7">
    <source>
        <dbReference type="PROSITE" id="PS50048"/>
    </source>
</evidence>
<dbReference type="STRING" id="913774.A0A0C3C5F8"/>
<dbReference type="AlphaFoldDB" id="A0A0C3C5F8"/>
<evidence type="ECO:0000256" key="2">
    <source>
        <dbReference type="ARBA" id="ARBA00022723"/>
    </source>
</evidence>
<dbReference type="EMBL" id="KN832891">
    <property type="protein sequence ID" value="KIM94093.1"/>
    <property type="molecule type" value="Genomic_DNA"/>
</dbReference>
<dbReference type="PROSITE" id="PS50048">
    <property type="entry name" value="ZN2_CY6_FUNGAL_2"/>
    <property type="match status" value="1"/>
</dbReference>
<sequence length="562" mass="64848">MSHWPRQQPGSACEECRKRKLRCDRERPKCGTCINAGHKCEFNTERLPRGPKRGSLKALRSRIGMLHLPYCLEERLLEQQMSDGRLNGDKYMDLATEIQAENLEYERDPSQPSSNNSVLENVELHSSQGSRIPANSRGAFMNDLIRADLDQLYFDRVHAIVPIINKQRYFSWAKDHTPGNYRACLQNAMWTLAMSLSSQFENMRELLYTETRQMLEERDLGENDMNVAHIEQVQAWILVTFYEFLRCSYRRAWCSAGRVFRLIQLLRLHEVDSPPLSNLKVSGAVNEDNIMTEEKRRAFWVAYCLDRFISVHNGLPLTLNEEVICTWLPCLESDFESGQHSQGCSLSEAIASGDQSPLSPLAECTTIITLYGRALSHYHVSRAEKFYGNTTQDFWMRHQWIDTALGQRQESFLINHPPVSIAADPILLLTHMVLQSTTLYLYKIMEPITIEEQCNTMVIEYQKRAIAAAKEIARLTQEHGYDIYFKGHVFMPAAIFLGAERLTIERNIHALDPQTDEEVPIELESCLDILRKVQSVNNLAKYYLNLLESEDFIETHVSCHFR</sequence>
<dbReference type="PANTHER" id="PTHR47338">
    <property type="entry name" value="ZN(II)2CYS6 TRANSCRIPTION FACTOR (EUROFUNG)-RELATED"/>
    <property type="match status" value="1"/>
</dbReference>
<dbReference type="InterPro" id="IPR050815">
    <property type="entry name" value="TF_fung"/>
</dbReference>
<dbReference type="CDD" id="cd12148">
    <property type="entry name" value="fungal_TF_MHR"/>
    <property type="match status" value="1"/>
</dbReference>
<keyword evidence="3" id="KW-0805">Transcription regulation</keyword>
<name>A0A0C3C5F8_OIDMZ</name>
<organism evidence="8 9">
    <name type="scientific">Oidiodendron maius (strain Zn)</name>
    <dbReference type="NCBI Taxonomy" id="913774"/>
    <lineage>
        <taxon>Eukaryota</taxon>
        <taxon>Fungi</taxon>
        <taxon>Dikarya</taxon>
        <taxon>Ascomycota</taxon>
        <taxon>Pezizomycotina</taxon>
        <taxon>Leotiomycetes</taxon>
        <taxon>Leotiomycetes incertae sedis</taxon>
        <taxon>Myxotrichaceae</taxon>
        <taxon>Oidiodendron</taxon>
    </lineage>
</organism>
<dbReference type="SMART" id="SM00066">
    <property type="entry name" value="GAL4"/>
    <property type="match status" value="1"/>
</dbReference>
<comment type="subcellular location">
    <subcellularLocation>
        <location evidence="1">Nucleus</location>
    </subcellularLocation>
</comment>
<feature type="domain" description="Zn(2)-C6 fungal-type" evidence="7">
    <location>
        <begin position="12"/>
        <end position="42"/>
    </location>
</feature>
<evidence type="ECO:0000313" key="8">
    <source>
        <dbReference type="EMBL" id="KIM94093.1"/>
    </source>
</evidence>
<dbReference type="GO" id="GO:0005634">
    <property type="term" value="C:nucleus"/>
    <property type="evidence" value="ECO:0007669"/>
    <property type="project" value="UniProtKB-SubCell"/>
</dbReference>
<dbReference type="Proteomes" id="UP000054321">
    <property type="component" value="Unassembled WGS sequence"/>
</dbReference>